<comment type="caution">
    <text evidence="1">The sequence shown here is derived from an EMBL/GenBank/DDBJ whole genome shotgun (WGS) entry which is preliminary data.</text>
</comment>
<proteinExistence type="predicted"/>
<evidence type="ECO:0000313" key="1">
    <source>
        <dbReference type="EMBL" id="CAF4039423.1"/>
    </source>
</evidence>
<reference evidence="1" key="1">
    <citation type="submission" date="2021-02" db="EMBL/GenBank/DDBJ databases">
        <authorList>
            <person name="Nowell W R."/>
        </authorList>
    </citation>
    <scope>NUCLEOTIDE SEQUENCE</scope>
</reference>
<evidence type="ECO:0000313" key="2">
    <source>
        <dbReference type="Proteomes" id="UP000663836"/>
    </source>
</evidence>
<accession>A0A819REJ6</accession>
<gene>
    <name evidence="1" type="ORF">JBS370_LOCUS28412</name>
</gene>
<dbReference type="AlphaFoldDB" id="A0A819REJ6"/>
<dbReference type="Proteomes" id="UP000663836">
    <property type="component" value="Unassembled WGS sequence"/>
</dbReference>
<protein>
    <submittedName>
        <fullName evidence="1">Uncharacterized protein</fullName>
    </submittedName>
</protein>
<dbReference type="EMBL" id="CAJOBD010005693">
    <property type="protein sequence ID" value="CAF4039423.1"/>
    <property type="molecule type" value="Genomic_DNA"/>
</dbReference>
<organism evidence="1 2">
    <name type="scientific">Rotaria sordida</name>
    <dbReference type="NCBI Taxonomy" id="392033"/>
    <lineage>
        <taxon>Eukaryota</taxon>
        <taxon>Metazoa</taxon>
        <taxon>Spiralia</taxon>
        <taxon>Gnathifera</taxon>
        <taxon>Rotifera</taxon>
        <taxon>Eurotatoria</taxon>
        <taxon>Bdelloidea</taxon>
        <taxon>Philodinida</taxon>
        <taxon>Philodinidae</taxon>
        <taxon>Rotaria</taxon>
    </lineage>
</organism>
<name>A0A819REJ6_9BILA</name>
<sequence length="32" mass="3891">KTLSLSIMFGTNSHYLHIFQSFSKNDHWYYQP</sequence>
<feature type="non-terminal residue" evidence="1">
    <location>
        <position position="1"/>
    </location>
</feature>